<dbReference type="AlphaFoldDB" id="A0A5K7S3W2"/>
<keyword evidence="3" id="KW-0460">Magnesium</keyword>
<dbReference type="SUPFAM" id="SSF51604">
    <property type="entry name" value="Enolase C-terminal domain-like"/>
    <property type="match status" value="1"/>
</dbReference>
<sequence length="373" mass="40894">MKITNVKAIMLKLPEISSAADGTQDDLLIVVETDEGIIGYGEVDTAPIVGKAIVDAYMSHGTCYGLREVVVGADPFDYEQIWNDMWAKTYYYGRSGPVMHVMSGIDMAIWDIMGKATGKPVHKLLGGSYCTKVRPYASALMPDKHDGVKALVEKHRAEGFTAIKLGWGPLGYDVRYDVELVKTARKAAGDDMEIMIDIGKRYRLREAIYAAKAMEQSNIYWLEEALPAEDLNGFRRLTEQSPVRIATGEEESGRLAFKRLIEETGIDVVQPDMSRCGGLTEAKKIATIAADANILCIPHAFKTGVLVAASIHLIASVQHAPFLEFSVTESGIRKELLAKPFVQKDGFVDVPTAPGLGIELNPEVIRKYGVSIL</sequence>
<evidence type="ECO:0000259" key="4">
    <source>
        <dbReference type="SMART" id="SM00922"/>
    </source>
</evidence>
<dbReference type="SMART" id="SM00922">
    <property type="entry name" value="MR_MLE"/>
    <property type="match status" value="1"/>
</dbReference>
<feature type="domain" description="Mandelate racemase/muconate lactonizing enzyme C-terminal" evidence="4">
    <location>
        <begin position="145"/>
        <end position="244"/>
    </location>
</feature>
<accession>A0A5K7S3W2</accession>
<dbReference type="GO" id="GO:0016836">
    <property type="term" value="F:hydro-lyase activity"/>
    <property type="evidence" value="ECO:0007669"/>
    <property type="project" value="TreeGrafter"/>
</dbReference>
<dbReference type="PANTHER" id="PTHR13794">
    <property type="entry name" value="ENOLASE SUPERFAMILY, MANDELATE RACEMASE"/>
    <property type="match status" value="1"/>
</dbReference>
<dbReference type="EMBL" id="AP018694">
    <property type="protein sequence ID" value="BBE16165.1"/>
    <property type="molecule type" value="Genomic_DNA"/>
</dbReference>
<dbReference type="InterPro" id="IPR029065">
    <property type="entry name" value="Enolase_C-like"/>
</dbReference>
<dbReference type="CDD" id="cd03316">
    <property type="entry name" value="MR_like"/>
    <property type="match status" value="1"/>
</dbReference>
<dbReference type="SUPFAM" id="SSF54826">
    <property type="entry name" value="Enolase N-terminal domain-like"/>
    <property type="match status" value="1"/>
</dbReference>
<dbReference type="InterPro" id="IPR013341">
    <property type="entry name" value="Mandelate_racemase_N_dom"/>
</dbReference>
<dbReference type="RefSeq" id="WP_318349264.1">
    <property type="nucleotide sequence ID" value="NZ_AP018694.1"/>
</dbReference>
<dbReference type="InterPro" id="IPR013342">
    <property type="entry name" value="Mandelate_racemase_C"/>
</dbReference>
<dbReference type="GO" id="GO:0016854">
    <property type="term" value="F:racemase and epimerase activity"/>
    <property type="evidence" value="ECO:0007669"/>
    <property type="project" value="UniProtKB-ARBA"/>
</dbReference>
<dbReference type="InterPro" id="IPR046945">
    <property type="entry name" value="RHMD-like"/>
</dbReference>
<dbReference type="Pfam" id="PF02746">
    <property type="entry name" value="MR_MLE_N"/>
    <property type="match status" value="1"/>
</dbReference>
<organism evidence="5 6">
    <name type="scientific">Aquipluma nitroreducens</name>
    <dbReference type="NCBI Taxonomy" id="2010828"/>
    <lineage>
        <taxon>Bacteria</taxon>
        <taxon>Pseudomonadati</taxon>
        <taxon>Bacteroidota</taxon>
        <taxon>Bacteroidia</taxon>
        <taxon>Marinilabiliales</taxon>
        <taxon>Prolixibacteraceae</taxon>
        <taxon>Aquipluma</taxon>
    </lineage>
</organism>
<dbReference type="Pfam" id="PF13378">
    <property type="entry name" value="MR_MLE_C"/>
    <property type="match status" value="1"/>
</dbReference>
<dbReference type="GO" id="GO:0000287">
    <property type="term" value="F:magnesium ion binding"/>
    <property type="evidence" value="ECO:0007669"/>
    <property type="project" value="TreeGrafter"/>
</dbReference>
<evidence type="ECO:0000313" key="5">
    <source>
        <dbReference type="EMBL" id="BBE16165.1"/>
    </source>
</evidence>
<gene>
    <name evidence="5" type="ORF">AQPE_0302</name>
</gene>
<protein>
    <submittedName>
        <fullName evidence="5">Mandelate racemase/muconate lactonizing enzyme family protein</fullName>
    </submittedName>
</protein>
<dbReference type="InterPro" id="IPR036849">
    <property type="entry name" value="Enolase-like_C_sf"/>
</dbReference>
<dbReference type="Gene3D" id="3.30.390.10">
    <property type="entry name" value="Enolase-like, N-terminal domain"/>
    <property type="match status" value="1"/>
</dbReference>
<evidence type="ECO:0000256" key="2">
    <source>
        <dbReference type="ARBA" id="ARBA00022723"/>
    </source>
</evidence>
<dbReference type="KEGG" id="anf:AQPE_0302"/>
<dbReference type="SFLD" id="SFLDG00179">
    <property type="entry name" value="mandelate_racemase"/>
    <property type="match status" value="1"/>
</dbReference>
<dbReference type="Proteomes" id="UP001193389">
    <property type="component" value="Chromosome"/>
</dbReference>
<evidence type="ECO:0000313" key="6">
    <source>
        <dbReference type="Proteomes" id="UP001193389"/>
    </source>
</evidence>
<dbReference type="GO" id="GO:0016052">
    <property type="term" value="P:carbohydrate catabolic process"/>
    <property type="evidence" value="ECO:0007669"/>
    <property type="project" value="TreeGrafter"/>
</dbReference>
<keyword evidence="6" id="KW-1185">Reference proteome</keyword>
<name>A0A5K7S3W2_9BACT</name>
<proteinExistence type="predicted"/>
<comment type="cofactor">
    <cofactor evidence="1">
        <name>Mg(2+)</name>
        <dbReference type="ChEBI" id="CHEBI:18420"/>
    </cofactor>
</comment>
<dbReference type="PANTHER" id="PTHR13794:SF58">
    <property type="entry name" value="MITOCHONDRIAL ENOLASE SUPERFAMILY MEMBER 1"/>
    <property type="match status" value="1"/>
</dbReference>
<evidence type="ECO:0000256" key="1">
    <source>
        <dbReference type="ARBA" id="ARBA00001946"/>
    </source>
</evidence>
<dbReference type="Gene3D" id="3.20.20.120">
    <property type="entry name" value="Enolase-like C-terminal domain"/>
    <property type="match status" value="1"/>
</dbReference>
<dbReference type="InterPro" id="IPR029017">
    <property type="entry name" value="Enolase-like_N"/>
</dbReference>
<dbReference type="SFLD" id="SFLDS00001">
    <property type="entry name" value="Enolase"/>
    <property type="match status" value="1"/>
</dbReference>
<keyword evidence="2" id="KW-0479">Metal-binding</keyword>
<reference evidence="5" key="1">
    <citation type="journal article" date="2020" name="Int. J. Syst. Evol. Microbiol.">
        <title>Aquipluma nitroreducens gen. nov. sp. nov., a novel facultatively anaerobic bacterium isolated from a freshwater lake.</title>
        <authorList>
            <person name="Watanabe M."/>
            <person name="Kojima H."/>
            <person name="Fukui M."/>
        </authorList>
    </citation>
    <scope>NUCLEOTIDE SEQUENCE</scope>
    <source>
        <strain evidence="5">MeG22</strain>
    </source>
</reference>
<evidence type="ECO:0000256" key="3">
    <source>
        <dbReference type="ARBA" id="ARBA00022842"/>
    </source>
</evidence>